<accession>A0A371CRM5</accession>
<feature type="compositionally biased region" description="Basic residues" evidence="1">
    <location>
        <begin position="1"/>
        <end position="11"/>
    </location>
</feature>
<name>A0A371CRM5_9APHY</name>
<feature type="region of interest" description="Disordered" evidence="1">
    <location>
        <begin position="1"/>
        <end position="22"/>
    </location>
</feature>
<organism evidence="2 3">
    <name type="scientific">Lentinus brumalis</name>
    <dbReference type="NCBI Taxonomy" id="2498619"/>
    <lineage>
        <taxon>Eukaryota</taxon>
        <taxon>Fungi</taxon>
        <taxon>Dikarya</taxon>
        <taxon>Basidiomycota</taxon>
        <taxon>Agaricomycotina</taxon>
        <taxon>Agaricomycetes</taxon>
        <taxon>Polyporales</taxon>
        <taxon>Polyporaceae</taxon>
        <taxon>Lentinus</taxon>
    </lineage>
</organism>
<evidence type="ECO:0000256" key="1">
    <source>
        <dbReference type="SAM" id="MobiDB-lite"/>
    </source>
</evidence>
<sequence>MRPRRRRRRPRPSLPAFPHQPTRTLCDTDRSLALSCSRCPHPPPLAVPAIWHFAGIAGVDPDVAPCHSLPAHARPRRRRACWEARAQRTRASSLARRTLRSSVAMRALSDEHWQSRESVVRVLSSTNAPRPGSRSH</sequence>
<proteinExistence type="predicted"/>
<dbReference type="AlphaFoldDB" id="A0A371CRM5"/>
<reference evidence="2 3" key="1">
    <citation type="journal article" date="2018" name="Biotechnol. Biofuels">
        <title>Integrative visual omics of the white-rot fungus Polyporus brumalis exposes the biotechnological potential of its oxidative enzymes for delignifying raw plant biomass.</title>
        <authorList>
            <person name="Miyauchi S."/>
            <person name="Rancon A."/>
            <person name="Drula E."/>
            <person name="Hage H."/>
            <person name="Chaduli D."/>
            <person name="Favel A."/>
            <person name="Grisel S."/>
            <person name="Henrissat B."/>
            <person name="Herpoel-Gimbert I."/>
            <person name="Ruiz-Duenas F.J."/>
            <person name="Chevret D."/>
            <person name="Hainaut M."/>
            <person name="Lin J."/>
            <person name="Wang M."/>
            <person name="Pangilinan J."/>
            <person name="Lipzen A."/>
            <person name="Lesage-Meessen L."/>
            <person name="Navarro D."/>
            <person name="Riley R."/>
            <person name="Grigoriev I.V."/>
            <person name="Zhou S."/>
            <person name="Raouche S."/>
            <person name="Rosso M.N."/>
        </authorList>
    </citation>
    <scope>NUCLEOTIDE SEQUENCE [LARGE SCALE GENOMIC DNA]</scope>
    <source>
        <strain evidence="2 3">BRFM 1820</strain>
    </source>
</reference>
<gene>
    <name evidence="2" type="ORF">OH76DRAFT_1410703</name>
</gene>
<dbReference type="EMBL" id="KZ857474">
    <property type="protein sequence ID" value="RDX42936.1"/>
    <property type="molecule type" value="Genomic_DNA"/>
</dbReference>
<protein>
    <submittedName>
        <fullName evidence="2">Uncharacterized protein</fullName>
    </submittedName>
</protein>
<evidence type="ECO:0000313" key="3">
    <source>
        <dbReference type="Proteomes" id="UP000256964"/>
    </source>
</evidence>
<keyword evidence="3" id="KW-1185">Reference proteome</keyword>
<evidence type="ECO:0000313" key="2">
    <source>
        <dbReference type="EMBL" id="RDX42936.1"/>
    </source>
</evidence>
<dbReference type="Proteomes" id="UP000256964">
    <property type="component" value="Unassembled WGS sequence"/>
</dbReference>